<proteinExistence type="predicted"/>
<protein>
    <submittedName>
        <fullName evidence="2">Very-long-chain enoyl-CoA reductase</fullName>
    </submittedName>
</protein>
<gene>
    <name evidence="2" type="ORF">ElyMa_005591200</name>
</gene>
<evidence type="ECO:0000313" key="3">
    <source>
        <dbReference type="Proteomes" id="UP000762676"/>
    </source>
</evidence>
<dbReference type="InterPro" id="IPR052560">
    <property type="entry name" value="RdDP_mobile_element"/>
</dbReference>
<dbReference type="PANTHER" id="PTHR36688">
    <property type="entry name" value="ENDO/EXONUCLEASE/PHOSPHATASE DOMAIN-CONTAINING PROTEIN"/>
    <property type="match status" value="1"/>
</dbReference>
<sequence>MKESGEVSVGTTAHSRHNRVPDPVISELSTKQRDLRLRIQNTPIDEKRSDLKKERNVIIHQIRKQVNERRNKELEEKVESINNANDDHAMFKAVKLLNKKQYKNPKVEDNSGKLVINPSDVLTIVAEYFKSKFQDLSIENIDAFQGLTKALDKRITAGEVRKSLDRLKNNRASGQDGTSAELLKYGTKALDEQLAIIFNDTFEKHQDPNINVGELIAIPKPGKPKGPPKNLRPITLLNTIRKALSIITLHRIRPQVEKYLSPSQSGFRPDQVQLMWCGPINGLLQKPTLKMSKLKSRELTCPQHLTPSTGKLCMTS</sequence>
<dbReference type="PANTHER" id="PTHR36688:SF2">
    <property type="entry name" value="ENDONUCLEASE_EXONUCLEASE_PHOSPHATASE DOMAIN-CONTAINING PROTEIN"/>
    <property type="match status" value="1"/>
</dbReference>
<evidence type="ECO:0000313" key="2">
    <source>
        <dbReference type="EMBL" id="GFR67754.1"/>
    </source>
</evidence>
<organism evidence="2 3">
    <name type="scientific">Elysia marginata</name>
    <dbReference type="NCBI Taxonomy" id="1093978"/>
    <lineage>
        <taxon>Eukaryota</taxon>
        <taxon>Metazoa</taxon>
        <taxon>Spiralia</taxon>
        <taxon>Lophotrochozoa</taxon>
        <taxon>Mollusca</taxon>
        <taxon>Gastropoda</taxon>
        <taxon>Heterobranchia</taxon>
        <taxon>Euthyneura</taxon>
        <taxon>Panpulmonata</taxon>
        <taxon>Sacoglossa</taxon>
        <taxon>Placobranchoidea</taxon>
        <taxon>Plakobranchidae</taxon>
        <taxon>Elysia</taxon>
    </lineage>
</organism>
<dbReference type="AlphaFoldDB" id="A0AAV4F3E1"/>
<feature type="region of interest" description="Disordered" evidence="1">
    <location>
        <begin position="1"/>
        <end position="23"/>
    </location>
</feature>
<keyword evidence="3" id="KW-1185">Reference proteome</keyword>
<evidence type="ECO:0000256" key="1">
    <source>
        <dbReference type="SAM" id="MobiDB-lite"/>
    </source>
</evidence>
<reference evidence="2 3" key="1">
    <citation type="journal article" date="2021" name="Elife">
        <title>Chloroplast acquisition without the gene transfer in kleptoplastic sea slugs, Plakobranchus ocellatus.</title>
        <authorList>
            <person name="Maeda T."/>
            <person name="Takahashi S."/>
            <person name="Yoshida T."/>
            <person name="Shimamura S."/>
            <person name="Takaki Y."/>
            <person name="Nagai Y."/>
            <person name="Toyoda A."/>
            <person name="Suzuki Y."/>
            <person name="Arimoto A."/>
            <person name="Ishii H."/>
            <person name="Satoh N."/>
            <person name="Nishiyama T."/>
            <person name="Hasebe M."/>
            <person name="Maruyama T."/>
            <person name="Minagawa J."/>
            <person name="Obokata J."/>
            <person name="Shigenobu S."/>
        </authorList>
    </citation>
    <scope>NUCLEOTIDE SEQUENCE [LARGE SCALE GENOMIC DNA]</scope>
</reference>
<comment type="caution">
    <text evidence="2">The sequence shown here is derived from an EMBL/GenBank/DDBJ whole genome shotgun (WGS) entry which is preliminary data.</text>
</comment>
<dbReference type="EMBL" id="BMAT01011161">
    <property type="protein sequence ID" value="GFR67754.1"/>
    <property type="molecule type" value="Genomic_DNA"/>
</dbReference>
<dbReference type="Proteomes" id="UP000762676">
    <property type="component" value="Unassembled WGS sequence"/>
</dbReference>
<accession>A0AAV4F3E1</accession>
<name>A0AAV4F3E1_9GAST</name>